<evidence type="ECO:0000313" key="7">
    <source>
        <dbReference type="Proteomes" id="UP000785783"/>
    </source>
</evidence>
<dbReference type="InterPro" id="IPR050808">
    <property type="entry name" value="Phage_Integrase"/>
</dbReference>
<dbReference type="PANTHER" id="PTHR30629:SF2">
    <property type="entry name" value="PROPHAGE INTEGRASE INTS-RELATED"/>
    <property type="match status" value="1"/>
</dbReference>
<dbReference type="GO" id="GO:0003677">
    <property type="term" value="F:DNA binding"/>
    <property type="evidence" value="ECO:0007669"/>
    <property type="project" value="UniProtKB-KW"/>
</dbReference>
<dbReference type="PANTHER" id="PTHR30629">
    <property type="entry name" value="PROPHAGE INTEGRASE"/>
    <property type="match status" value="1"/>
</dbReference>
<dbReference type="SUPFAM" id="SSF56349">
    <property type="entry name" value="DNA breaking-rejoining enzymes"/>
    <property type="match status" value="1"/>
</dbReference>
<dbReference type="Gene3D" id="3.30.160.390">
    <property type="entry name" value="Integrase, DNA-binding domain"/>
    <property type="match status" value="1"/>
</dbReference>
<dbReference type="Proteomes" id="UP000785783">
    <property type="component" value="Unassembled WGS sequence"/>
</dbReference>
<name>A0A937HIY1_9PROT</name>
<evidence type="ECO:0000256" key="1">
    <source>
        <dbReference type="ARBA" id="ARBA00008857"/>
    </source>
</evidence>
<comment type="caution">
    <text evidence="6">The sequence shown here is derived from an EMBL/GenBank/DDBJ whole genome shotgun (WGS) entry which is preliminary data.</text>
</comment>
<dbReference type="CDD" id="cd00801">
    <property type="entry name" value="INT_P4_C"/>
    <property type="match status" value="1"/>
</dbReference>
<dbReference type="AlphaFoldDB" id="A0A937HIY1"/>
<dbReference type="InterPro" id="IPR053876">
    <property type="entry name" value="Phage_int_M"/>
</dbReference>
<dbReference type="GO" id="GO:0015074">
    <property type="term" value="P:DNA integration"/>
    <property type="evidence" value="ECO:0007669"/>
    <property type="project" value="UniProtKB-KW"/>
</dbReference>
<dbReference type="InterPro" id="IPR038488">
    <property type="entry name" value="Integrase_DNA-bd_sf"/>
</dbReference>
<gene>
    <name evidence="6" type="ORF">ISQ19_00250</name>
</gene>
<dbReference type="Pfam" id="PF22022">
    <property type="entry name" value="Phage_int_M"/>
    <property type="match status" value="1"/>
</dbReference>
<comment type="similarity">
    <text evidence="1">Belongs to the 'phage' integrase family.</text>
</comment>
<dbReference type="GO" id="GO:0006310">
    <property type="term" value="P:DNA recombination"/>
    <property type="evidence" value="ECO:0007669"/>
    <property type="project" value="UniProtKB-KW"/>
</dbReference>
<proteinExistence type="inferred from homology"/>
<accession>A0A937HIY1</accession>
<dbReference type="PROSITE" id="PS51898">
    <property type="entry name" value="TYR_RECOMBINASE"/>
    <property type="match status" value="1"/>
</dbReference>
<keyword evidence="3" id="KW-0238">DNA-binding</keyword>
<evidence type="ECO:0000256" key="3">
    <source>
        <dbReference type="ARBA" id="ARBA00023125"/>
    </source>
</evidence>
<evidence type="ECO:0000256" key="2">
    <source>
        <dbReference type="ARBA" id="ARBA00022908"/>
    </source>
</evidence>
<dbReference type="InterPro" id="IPR002104">
    <property type="entry name" value="Integrase_catalytic"/>
</dbReference>
<dbReference type="Gene3D" id="1.10.443.10">
    <property type="entry name" value="Intergrase catalytic core"/>
    <property type="match status" value="1"/>
</dbReference>
<keyword evidence="4" id="KW-0233">DNA recombination</keyword>
<keyword evidence="2" id="KW-0229">DNA integration</keyword>
<dbReference type="InterPro" id="IPR013762">
    <property type="entry name" value="Integrase-like_cat_sf"/>
</dbReference>
<dbReference type="InterPro" id="IPR025166">
    <property type="entry name" value="Integrase_DNA_bind_dom"/>
</dbReference>
<evidence type="ECO:0000313" key="6">
    <source>
        <dbReference type="EMBL" id="MBL6761108.1"/>
    </source>
</evidence>
<dbReference type="Pfam" id="PF00589">
    <property type="entry name" value="Phage_integrase"/>
    <property type="match status" value="1"/>
</dbReference>
<dbReference type="Gene3D" id="1.10.150.130">
    <property type="match status" value="1"/>
</dbReference>
<evidence type="ECO:0000259" key="5">
    <source>
        <dbReference type="PROSITE" id="PS51898"/>
    </source>
</evidence>
<dbReference type="Pfam" id="PF13356">
    <property type="entry name" value="Arm-DNA-bind_3"/>
    <property type="match status" value="1"/>
</dbReference>
<feature type="domain" description="Tyr recombinase" evidence="5">
    <location>
        <begin position="215"/>
        <end position="404"/>
    </location>
</feature>
<protein>
    <submittedName>
        <fullName evidence="6">Tyrosine-type recombinase/integrase</fullName>
    </submittedName>
</protein>
<evidence type="ECO:0000256" key="4">
    <source>
        <dbReference type="ARBA" id="ARBA00023172"/>
    </source>
</evidence>
<dbReference type="InterPro" id="IPR010998">
    <property type="entry name" value="Integrase_recombinase_N"/>
</dbReference>
<dbReference type="EMBL" id="JADHOK010000001">
    <property type="protein sequence ID" value="MBL6761108.1"/>
    <property type="molecule type" value="Genomic_DNA"/>
</dbReference>
<sequence>MALTDLAIKKQKKDWLGDGNSLYSRLSASGTRSFVHRHKRGSIHLGNYDSDLSLAKARDLNTQVKLVIRSGHGVALVKAALSQTKDPLEFLKIINGGRTAEQVADALTFREAHEQWHQWMIDHGQWADGKHVKQNMTEVKRIFYPFIGDKPVNRITTDDIVEALSVQVPDLETPNKKVLFWLGRHETASRNLGRCKSILAYCKANNIIEHNPADFDPKFILPEPRNQKIKHHPRVDYERSADFWRDFTSSRVLDEQGNIAAMITMLTAVRVGDVVSMKWKDVDEKKGVWAFTVGKTSRHFRTPLPPLVIDLLNLMKEKRLNSPLVFSKPTNEAGHLTTQSVTNNIKKVDGYTASAHGWRSTLKTWATSVGYRHEVTEMQLSHEKDALEAAYNDADYLDERRVMMQHWQEVLTGEASYDERARV</sequence>
<organism evidence="6 7">
    <name type="scientific">PS1 clade bacterium</name>
    <dbReference type="NCBI Taxonomy" id="2175152"/>
    <lineage>
        <taxon>Bacteria</taxon>
        <taxon>Pseudomonadati</taxon>
        <taxon>Pseudomonadota</taxon>
        <taxon>Alphaproteobacteria</taxon>
        <taxon>PS1 clade</taxon>
    </lineage>
</organism>
<dbReference type="InterPro" id="IPR011010">
    <property type="entry name" value="DNA_brk_join_enz"/>
</dbReference>
<reference evidence="6" key="1">
    <citation type="submission" date="2020-10" db="EMBL/GenBank/DDBJ databases">
        <title>Microbiome of the Black Sea water column analyzed by genome centric metagenomics.</title>
        <authorList>
            <person name="Cabello-Yeves P.J."/>
            <person name="Callieri C."/>
            <person name="Picazo A."/>
            <person name="Mehrshad M."/>
            <person name="Haro-Moreno J.M."/>
            <person name="Roda-Garcia J."/>
            <person name="Dzembekova N."/>
            <person name="Slabakova V."/>
            <person name="Slabakova N."/>
            <person name="Moncheva S."/>
            <person name="Rodriguez-Valera F."/>
        </authorList>
    </citation>
    <scope>NUCLEOTIDE SEQUENCE</scope>
    <source>
        <strain evidence="6">BS307-5m-G5</strain>
    </source>
</reference>